<keyword evidence="1" id="KW-0472">Membrane</keyword>
<name>A0ABV8EWA0_9ACTN</name>
<keyword evidence="3" id="KW-1185">Reference proteome</keyword>
<organism evidence="2 3">
    <name type="scientific">Streptosporangium jomthongense</name>
    <dbReference type="NCBI Taxonomy" id="1193683"/>
    <lineage>
        <taxon>Bacteria</taxon>
        <taxon>Bacillati</taxon>
        <taxon>Actinomycetota</taxon>
        <taxon>Actinomycetes</taxon>
        <taxon>Streptosporangiales</taxon>
        <taxon>Streptosporangiaceae</taxon>
        <taxon>Streptosporangium</taxon>
    </lineage>
</organism>
<proteinExistence type="predicted"/>
<keyword evidence="1" id="KW-1133">Transmembrane helix</keyword>
<dbReference type="EMBL" id="JBHSBC010000010">
    <property type="protein sequence ID" value="MFC3980672.1"/>
    <property type="molecule type" value="Genomic_DNA"/>
</dbReference>
<accession>A0ABV8EWA0</accession>
<sequence length="64" mass="6780">MSSKTKSLIEFAAAVVFVVGLPAFSIWAVSEPAAISVPLLFLLAVLSVSALIAVLKPPSRGRRW</sequence>
<evidence type="ECO:0000313" key="3">
    <source>
        <dbReference type="Proteomes" id="UP001595698"/>
    </source>
</evidence>
<dbReference type="RefSeq" id="WP_386189665.1">
    <property type="nucleotide sequence ID" value="NZ_JBHSBC010000010.1"/>
</dbReference>
<reference evidence="3" key="1">
    <citation type="journal article" date="2019" name="Int. J. Syst. Evol. Microbiol.">
        <title>The Global Catalogue of Microorganisms (GCM) 10K type strain sequencing project: providing services to taxonomists for standard genome sequencing and annotation.</title>
        <authorList>
            <consortium name="The Broad Institute Genomics Platform"/>
            <consortium name="The Broad Institute Genome Sequencing Center for Infectious Disease"/>
            <person name="Wu L."/>
            <person name="Ma J."/>
        </authorList>
    </citation>
    <scope>NUCLEOTIDE SEQUENCE [LARGE SCALE GENOMIC DNA]</scope>
    <source>
        <strain evidence="3">TBRC 7912</strain>
    </source>
</reference>
<comment type="caution">
    <text evidence="2">The sequence shown here is derived from an EMBL/GenBank/DDBJ whole genome shotgun (WGS) entry which is preliminary data.</text>
</comment>
<protein>
    <submittedName>
        <fullName evidence="2">Uncharacterized protein</fullName>
    </submittedName>
</protein>
<dbReference type="Proteomes" id="UP001595698">
    <property type="component" value="Unassembled WGS sequence"/>
</dbReference>
<evidence type="ECO:0000313" key="2">
    <source>
        <dbReference type="EMBL" id="MFC3980672.1"/>
    </source>
</evidence>
<keyword evidence="1" id="KW-0812">Transmembrane</keyword>
<gene>
    <name evidence="2" type="ORF">ACFOYY_11100</name>
</gene>
<evidence type="ECO:0000256" key="1">
    <source>
        <dbReference type="SAM" id="Phobius"/>
    </source>
</evidence>
<feature type="transmembrane region" description="Helical" evidence="1">
    <location>
        <begin position="35"/>
        <end position="55"/>
    </location>
</feature>
<feature type="transmembrane region" description="Helical" evidence="1">
    <location>
        <begin position="7"/>
        <end position="29"/>
    </location>
</feature>